<keyword evidence="11 12" id="KW-0961">Cell wall biogenesis/degradation</keyword>
<dbReference type="InterPro" id="IPR000715">
    <property type="entry name" value="Glycosyl_transferase_4"/>
</dbReference>
<gene>
    <name evidence="12 16" type="primary">mraY</name>
    <name evidence="16" type="ORF">NCTC12219_00017</name>
    <name evidence="15" type="ORF">NCTC12221_00092</name>
</gene>
<dbReference type="GO" id="GO:0008360">
    <property type="term" value="P:regulation of cell shape"/>
    <property type="evidence" value="ECO:0007669"/>
    <property type="project" value="UniProtKB-KW"/>
</dbReference>
<evidence type="ECO:0000256" key="11">
    <source>
        <dbReference type="ARBA" id="ARBA00023316"/>
    </source>
</evidence>
<evidence type="ECO:0000256" key="14">
    <source>
        <dbReference type="PIRSR" id="PIRSR600715-1"/>
    </source>
</evidence>
<name>A0A377JQF8_9HELI</name>
<evidence type="ECO:0000256" key="8">
    <source>
        <dbReference type="ARBA" id="ARBA00022989"/>
    </source>
</evidence>
<dbReference type="Pfam" id="PF00953">
    <property type="entry name" value="Glycos_transf_4"/>
    <property type="match status" value="1"/>
</dbReference>
<dbReference type="EC" id="2.7.8.13" evidence="12 13"/>
<dbReference type="EMBL" id="UGHX01000001">
    <property type="protein sequence ID" value="STP10168.1"/>
    <property type="molecule type" value="Genomic_DNA"/>
</dbReference>
<keyword evidence="12 14" id="KW-0479">Metal-binding</keyword>
<evidence type="ECO:0000256" key="1">
    <source>
        <dbReference type="ARBA" id="ARBA00004141"/>
    </source>
</evidence>
<dbReference type="PANTHER" id="PTHR22926">
    <property type="entry name" value="PHOSPHO-N-ACETYLMURAMOYL-PENTAPEPTIDE-TRANSFERASE"/>
    <property type="match status" value="1"/>
</dbReference>
<dbReference type="GO" id="GO:0005886">
    <property type="term" value="C:plasma membrane"/>
    <property type="evidence" value="ECO:0007669"/>
    <property type="project" value="UniProtKB-SubCell"/>
</dbReference>
<evidence type="ECO:0000256" key="9">
    <source>
        <dbReference type="ARBA" id="ARBA00023136"/>
    </source>
</evidence>
<accession>A0A377JQF8</accession>
<evidence type="ECO:0000256" key="3">
    <source>
        <dbReference type="ARBA" id="ARBA00022618"/>
    </source>
</evidence>
<evidence type="ECO:0000256" key="2">
    <source>
        <dbReference type="ARBA" id="ARBA00005583"/>
    </source>
</evidence>
<dbReference type="AlphaFoldDB" id="A0A377JQF8"/>
<feature type="transmembrane region" description="Helical" evidence="12">
    <location>
        <begin position="128"/>
        <end position="145"/>
    </location>
</feature>
<feature type="transmembrane region" description="Helical" evidence="12">
    <location>
        <begin position="198"/>
        <end position="218"/>
    </location>
</feature>
<organism evidence="16 17">
    <name type="scientific">Helicobacter cinaedi</name>
    <dbReference type="NCBI Taxonomy" id="213"/>
    <lineage>
        <taxon>Bacteria</taxon>
        <taxon>Pseudomonadati</taxon>
        <taxon>Campylobacterota</taxon>
        <taxon>Epsilonproteobacteria</taxon>
        <taxon>Campylobacterales</taxon>
        <taxon>Helicobacteraceae</taxon>
        <taxon>Helicobacter</taxon>
    </lineage>
</organism>
<evidence type="ECO:0000256" key="6">
    <source>
        <dbReference type="ARBA" id="ARBA00022960"/>
    </source>
</evidence>
<feature type="binding site" evidence="14">
    <location>
        <position position="191"/>
    </location>
    <ligand>
        <name>Mg(2+)</name>
        <dbReference type="ChEBI" id="CHEBI:18420"/>
    </ligand>
</feature>
<keyword evidence="5 12" id="KW-0812">Transmembrane</keyword>
<dbReference type="HAMAP" id="MF_00038">
    <property type="entry name" value="MraY"/>
    <property type="match status" value="1"/>
</dbReference>
<comment type="pathway">
    <text evidence="12">Cell wall biogenesis; peptidoglycan biosynthesis.</text>
</comment>
<keyword evidence="10 12" id="KW-0131">Cell cycle</keyword>
<dbReference type="GO" id="GO:0008963">
    <property type="term" value="F:phospho-N-acetylmuramoyl-pentapeptide-transferase activity"/>
    <property type="evidence" value="ECO:0007669"/>
    <property type="project" value="UniProtKB-UniRule"/>
</dbReference>
<evidence type="ECO:0000313" key="18">
    <source>
        <dbReference type="Proteomes" id="UP000255335"/>
    </source>
</evidence>
<dbReference type="Proteomes" id="UP000255335">
    <property type="component" value="Unassembled WGS sequence"/>
</dbReference>
<dbReference type="Proteomes" id="UP000255103">
    <property type="component" value="Unassembled WGS sequence"/>
</dbReference>
<feature type="binding site" evidence="14">
    <location>
        <position position="266"/>
    </location>
    <ligand>
        <name>Mg(2+)</name>
        <dbReference type="ChEBI" id="CHEBI:18420"/>
    </ligand>
</feature>
<feature type="transmembrane region" description="Helical" evidence="12">
    <location>
        <begin position="67"/>
        <end position="85"/>
    </location>
</feature>
<evidence type="ECO:0000313" key="15">
    <source>
        <dbReference type="EMBL" id="STP08679.1"/>
    </source>
</evidence>
<evidence type="ECO:0000313" key="17">
    <source>
        <dbReference type="Proteomes" id="UP000255103"/>
    </source>
</evidence>
<dbReference type="GO" id="GO:0046872">
    <property type="term" value="F:metal ion binding"/>
    <property type="evidence" value="ECO:0007669"/>
    <property type="project" value="UniProtKB-KW"/>
</dbReference>
<feature type="transmembrane region" description="Helical" evidence="12">
    <location>
        <begin position="287"/>
        <end position="307"/>
    </location>
</feature>
<keyword evidence="4 12" id="KW-0808">Transferase</keyword>
<evidence type="ECO:0000313" key="16">
    <source>
        <dbReference type="EMBL" id="STP10168.1"/>
    </source>
</evidence>
<dbReference type="UniPathway" id="UPA00219"/>
<comment type="function">
    <text evidence="12">Catalyzes the initial step of the lipid cycle reactions in the biosynthesis of the cell wall peptidoglycan: transfers peptidoglycan precursor phospho-MurNAc-pentapeptide from UDP-MurNAc-pentapeptide onto the lipid carrier undecaprenyl phosphate, yielding undecaprenyl-pyrophosphoryl-MurNAc-pentapeptide, known as lipid I.</text>
</comment>
<comment type="similarity">
    <text evidence="2 12">Belongs to the glycosyltransferase 4 family. MraY subfamily.</text>
</comment>
<dbReference type="PROSITE" id="PS01347">
    <property type="entry name" value="MRAY_1"/>
    <property type="match status" value="1"/>
</dbReference>
<evidence type="ECO:0000256" key="12">
    <source>
        <dbReference type="HAMAP-Rule" id="MF_00038"/>
    </source>
</evidence>
<dbReference type="CDD" id="cd06852">
    <property type="entry name" value="GT_MraY"/>
    <property type="match status" value="1"/>
</dbReference>
<keyword evidence="8 12" id="KW-1133">Transmembrane helix</keyword>
<evidence type="ECO:0000256" key="5">
    <source>
        <dbReference type="ARBA" id="ARBA00022692"/>
    </source>
</evidence>
<evidence type="ECO:0000256" key="7">
    <source>
        <dbReference type="ARBA" id="ARBA00022984"/>
    </source>
</evidence>
<keyword evidence="12" id="KW-1003">Cell membrane</keyword>
<feature type="transmembrane region" description="Helical" evidence="12">
    <location>
        <begin position="337"/>
        <end position="356"/>
    </location>
</feature>
<keyword evidence="12 14" id="KW-0460">Magnesium</keyword>
<protein>
    <recommendedName>
        <fullName evidence="12 13">Phospho-N-acetylmuramoyl-pentapeptide-transferase</fullName>
        <ecNumber evidence="12 13">2.7.8.13</ecNumber>
    </recommendedName>
    <alternativeName>
        <fullName evidence="12">UDP-MurNAc-pentapeptide phosphotransferase</fullName>
    </alternativeName>
</protein>
<feature type="transmembrane region" description="Helical" evidence="12">
    <location>
        <begin position="262"/>
        <end position="281"/>
    </location>
</feature>
<dbReference type="RefSeq" id="WP_034588707.1">
    <property type="nucleotide sequence ID" value="NZ_AP025204.1"/>
</dbReference>
<dbReference type="PROSITE" id="PS01348">
    <property type="entry name" value="MRAY_2"/>
    <property type="match status" value="1"/>
</dbReference>
<dbReference type="InterPro" id="IPR003524">
    <property type="entry name" value="PNAcMuramoyl-5peptid_Trfase"/>
</dbReference>
<proteinExistence type="inferred from homology"/>
<feature type="transmembrane region" description="Helical" evidence="12">
    <location>
        <begin position="238"/>
        <end position="255"/>
    </location>
</feature>
<reference evidence="17 18" key="1">
    <citation type="submission" date="2018-06" db="EMBL/GenBank/DDBJ databases">
        <authorList>
            <consortium name="Pathogen Informatics"/>
            <person name="Doyle S."/>
        </authorList>
    </citation>
    <scope>NUCLEOTIDE SEQUENCE [LARGE SCALE GENOMIC DNA]</scope>
    <source>
        <strain evidence="16 17">NCTC12219</strain>
        <strain evidence="15 18">NCTC12221</strain>
    </source>
</reference>
<dbReference type="NCBIfam" id="TIGR00445">
    <property type="entry name" value="mraY"/>
    <property type="match status" value="1"/>
</dbReference>
<comment type="catalytic activity">
    <reaction evidence="12">
        <text>UDP-N-acetyl-alpha-D-muramoyl-L-alanyl-gamma-D-glutamyl-meso-2,6-diaminopimeloyl-D-alanyl-D-alanine + di-trans,octa-cis-undecaprenyl phosphate = di-trans,octa-cis-undecaprenyl diphospho-N-acetyl-alpha-D-muramoyl-L-alanyl-D-glutamyl-meso-2,6-diaminopimeloyl-D-alanyl-D-alanine + UMP</text>
        <dbReference type="Rhea" id="RHEA:28386"/>
        <dbReference type="ChEBI" id="CHEBI:57865"/>
        <dbReference type="ChEBI" id="CHEBI:60392"/>
        <dbReference type="ChEBI" id="CHEBI:61386"/>
        <dbReference type="ChEBI" id="CHEBI:61387"/>
        <dbReference type="EC" id="2.7.8.13"/>
    </reaction>
</comment>
<sequence>MLYWLYQHFGINIFSYITFRAGMAFFLAFGSAVLLMPYFIKWAKAKKANQPISTYVAAHEGKKNTPTMGGIVFIVSMLFASLLCANLFNPYVLLGLFCIVSFALIGARDDYMKISAKSNAGMSAKMKFFLLFVVALLVTSALLYIGHNTNLYVPFMKYPLFDLGAFKIAGIPVLALGFWILVFLATSNAVNITDGLDGLATVPSICALFSLSIFVYVAGHAGFSGYLLWPKVVDSGELAILSVALIGALFGFLWYNCHPAQVFMGDSGSLSLGAFIAFMAIVSNNEILLLLIGIIFVIEALSVILQVGSYKYRKKRIFAMAPIHHHFEVRGWAENKIIVRFWIIAILANLIAILSLKIR</sequence>
<keyword evidence="9 12" id="KW-0472">Membrane</keyword>
<dbReference type="GO" id="GO:0051301">
    <property type="term" value="P:cell division"/>
    <property type="evidence" value="ECO:0007669"/>
    <property type="project" value="UniProtKB-KW"/>
</dbReference>
<dbReference type="GO" id="GO:0071555">
    <property type="term" value="P:cell wall organization"/>
    <property type="evidence" value="ECO:0007669"/>
    <property type="project" value="UniProtKB-KW"/>
</dbReference>
<keyword evidence="3 12" id="KW-0132">Cell division</keyword>
<keyword evidence="7 12" id="KW-0573">Peptidoglycan synthesis</keyword>
<dbReference type="PANTHER" id="PTHR22926:SF5">
    <property type="entry name" value="PHOSPHO-N-ACETYLMURAMOYL-PENTAPEPTIDE-TRANSFERASE HOMOLOG"/>
    <property type="match status" value="1"/>
</dbReference>
<feature type="transmembrane region" description="Helical" evidence="12">
    <location>
        <begin position="13"/>
        <end position="40"/>
    </location>
</feature>
<feature type="transmembrane region" description="Helical" evidence="12">
    <location>
        <begin position="165"/>
        <end position="186"/>
    </location>
</feature>
<evidence type="ECO:0000256" key="4">
    <source>
        <dbReference type="ARBA" id="ARBA00022679"/>
    </source>
</evidence>
<dbReference type="EMBL" id="UGHZ01000001">
    <property type="protein sequence ID" value="STP08679.1"/>
    <property type="molecule type" value="Genomic_DNA"/>
</dbReference>
<evidence type="ECO:0000256" key="13">
    <source>
        <dbReference type="NCBIfam" id="TIGR00445"/>
    </source>
</evidence>
<evidence type="ECO:0000256" key="10">
    <source>
        <dbReference type="ARBA" id="ARBA00023306"/>
    </source>
</evidence>
<keyword evidence="6 12" id="KW-0133">Cell shape</keyword>
<dbReference type="GO" id="GO:0009252">
    <property type="term" value="P:peptidoglycan biosynthetic process"/>
    <property type="evidence" value="ECO:0007669"/>
    <property type="project" value="UniProtKB-UniRule"/>
</dbReference>
<dbReference type="Pfam" id="PF10555">
    <property type="entry name" value="MraY_sig1"/>
    <property type="match status" value="1"/>
</dbReference>
<comment type="cofactor">
    <cofactor evidence="12 14">
        <name>Mg(2+)</name>
        <dbReference type="ChEBI" id="CHEBI:18420"/>
    </cofactor>
</comment>
<dbReference type="InterPro" id="IPR018480">
    <property type="entry name" value="PNAcMuramoyl-5peptid_Trfase_CS"/>
</dbReference>
<comment type="subcellular location">
    <subcellularLocation>
        <location evidence="12">Cell membrane</location>
        <topology evidence="12">Multi-pass membrane protein</topology>
    </subcellularLocation>
    <subcellularLocation>
        <location evidence="1">Membrane</location>
        <topology evidence="1">Multi-pass membrane protein</topology>
    </subcellularLocation>
</comment>